<name>A0AAE0T130_9BIVA</name>
<reference evidence="1" key="2">
    <citation type="journal article" date="2021" name="Genome Biol. Evol.">
        <title>Developing a high-quality reference genome for a parasitic bivalve with doubly uniparental inheritance (Bivalvia: Unionida).</title>
        <authorList>
            <person name="Smith C.H."/>
        </authorList>
    </citation>
    <scope>NUCLEOTIDE SEQUENCE</scope>
    <source>
        <strain evidence="1">CHS0354</strain>
        <tissue evidence="1">Mantle</tissue>
    </source>
</reference>
<reference evidence="1" key="3">
    <citation type="submission" date="2023-05" db="EMBL/GenBank/DDBJ databases">
        <authorList>
            <person name="Smith C.H."/>
        </authorList>
    </citation>
    <scope>NUCLEOTIDE SEQUENCE</scope>
    <source>
        <strain evidence="1">CHS0354</strain>
        <tissue evidence="1">Mantle</tissue>
    </source>
</reference>
<protein>
    <submittedName>
        <fullName evidence="1">Uncharacterized protein</fullName>
    </submittedName>
</protein>
<keyword evidence="2" id="KW-1185">Reference proteome</keyword>
<evidence type="ECO:0000313" key="1">
    <source>
        <dbReference type="EMBL" id="KAK3601330.1"/>
    </source>
</evidence>
<gene>
    <name evidence="1" type="ORF">CHS0354_011932</name>
</gene>
<accession>A0AAE0T130</accession>
<proteinExistence type="predicted"/>
<sequence length="67" mass="7631">MRPGGFSEKEEIVSDWFPNMEEAKKDALAKAEKEVREYPFSRGGILKLSIEDEAGRITELMNVLKKS</sequence>
<dbReference type="EMBL" id="JAEAOA010000734">
    <property type="protein sequence ID" value="KAK3601330.1"/>
    <property type="molecule type" value="Genomic_DNA"/>
</dbReference>
<comment type="caution">
    <text evidence="1">The sequence shown here is derived from an EMBL/GenBank/DDBJ whole genome shotgun (WGS) entry which is preliminary data.</text>
</comment>
<dbReference type="Proteomes" id="UP001195483">
    <property type="component" value="Unassembled WGS sequence"/>
</dbReference>
<dbReference type="AlphaFoldDB" id="A0AAE0T130"/>
<reference evidence="1" key="1">
    <citation type="journal article" date="2021" name="Genome Biol. Evol.">
        <title>A High-Quality Reference Genome for a Parasitic Bivalve with Doubly Uniparental Inheritance (Bivalvia: Unionida).</title>
        <authorList>
            <person name="Smith C.H."/>
        </authorList>
    </citation>
    <scope>NUCLEOTIDE SEQUENCE</scope>
    <source>
        <strain evidence="1">CHS0354</strain>
    </source>
</reference>
<evidence type="ECO:0000313" key="2">
    <source>
        <dbReference type="Proteomes" id="UP001195483"/>
    </source>
</evidence>
<organism evidence="1 2">
    <name type="scientific">Potamilus streckersoni</name>
    <dbReference type="NCBI Taxonomy" id="2493646"/>
    <lineage>
        <taxon>Eukaryota</taxon>
        <taxon>Metazoa</taxon>
        <taxon>Spiralia</taxon>
        <taxon>Lophotrochozoa</taxon>
        <taxon>Mollusca</taxon>
        <taxon>Bivalvia</taxon>
        <taxon>Autobranchia</taxon>
        <taxon>Heteroconchia</taxon>
        <taxon>Palaeoheterodonta</taxon>
        <taxon>Unionida</taxon>
        <taxon>Unionoidea</taxon>
        <taxon>Unionidae</taxon>
        <taxon>Ambleminae</taxon>
        <taxon>Lampsilini</taxon>
        <taxon>Potamilus</taxon>
    </lineage>
</organism>